<evidence type="ECO:0000259" key="1">
    <source>
        <dbReference type="Pfam" id="PF01717"/>
    </source>
</evidence>
<reference evidence="2 3" key="1">
    <citation type="submission" date="2018-08" db="EMBL/GenBank/DDBJ databases">
        <title>Aeromicrobium sp. M2KJ-4, whole genome shotgun sequence.</title>
        <authorList>
            <person name="Tuo L."/>
        </authorList>
    </citation>
    <scope>NUCLEOTIDE SEQUENCE [LARGE SCALE GENOMIC DNA]</scope>
    <source>
        <strain evidence="2 3">M2KJ-4</strain>
    </source>
</reference>
<gene>
    <name evidence="2" type="ORF">DX116_10705</name>
</gene>
<dbReference type="EMBL" id="QUBR01000002">
    <property type="protein sequence ID" value="REK69667.1"/>
    <property type="molecule type" value="Genomic_DNA"/>
</dbReference>
<keyword evidence="3" id="KW-1185">Reference proteome</keyword>
<evidence type="ECO:0000313" key="3">
    <source>
        <dbReference type="Proteomes" id="UP000265581"/>
    </source>
</evidence>
<dbReference type="GO" id="GO:0008270">
    <property type="term" value="F:zinc ion binding"/>
    <property type="evidence" value="ECO:0007669"/>
    <property type="project" value="InterPro"/>
</dbReference>
<dbReference type="Gene3D" id="3.20.20.210">
    <property type="match status" value="1"/>
</dbReference>
<name>A0A371P156_9ACTN</name>
<dbReference type="GO" id="GO:0003871">
    <property type="term" value="F:5-methyltetrahydropteroyltriglutamate-homocysteine S-methyltransferase activity"/>
    <property type="evidence" value="ECO:0007669"/>
    <property type="project" value="InterPro"/>
</dbReference>
<dbReference type="AlphaFoldDB" id="A0A371P156"/>
<dbReference type="Proteomes" id="UP000265581">
    <property type="component" value="Unassembled WGS sequence"/>
</dbReference>
<evidence type="ECO:0000313" key="2">
    <source>
        <dbReference type="EMBL" id="REK69667.1"/>
    </source>
</evidence>
<organism evidence="2 3">
    <name type="scientific">Aeromicrobium endophyticum</name>
    <dbReference type="NCBI Taxonomy" id="2292704"/>
    <lineage>
        <taxon>Bacteria</taxon>
        <taxon>Bacillati</taxon>
        <taxon>Actinomycetota</taxon>
        <taxon>Actinomycetes</taxon>
        <taxon>Propionibacteriales</taxon>
        <taxon>Nocardioidaceae</taxon>
        <taxon>Aeromicrobium</taxon>
    </lineage>
</organism>
<dbReference type="RefSeq" id="WP_119704267.1">
    <property type="nucleotide sequence ID" value="NZ_JBHSOI010000002.1"/>
</dbReference>
<accession>A0A371P156</accession>
<dbReference type="GO" id="GO:0009086">
    <property type="term" value="P:methionine biosynthetic process"/>
    <property type="evidence" value="ECO:0007669"/>
    <property type="project" value="InterPro"/>
</dbReference>
<feature type="domain" description="Cobalamin-independent methionine synthase MetE C-terminal/archaeal" evidence="1">
    <location>
        <begin position="72"/>
        <end position="320"/>
    </location>
</feature>
<dbReference type="OrthoDB" id="5242426at2"/>
<dbReference type="InterPro" id="IPR002629">
    <property type="entry name" value="Met_Synth_C/arc"/>
</dbReference>
<protein>
    <submittedName>
        <fullName evidence="2">Methionine synthase</fullName>
    </submittedName>
</protein>
<sequence length="324" mass="33978">MTIATGIGSMPGTDLSEALRIVLDTAGDLPFVPELPARGVHAGMIGRTLALLSGLEADLQPDGWRVGVGEGGDVRRARSLLAQDLDVAEELAHEHAGPVKIQVTGPLTLAATVERPRGDKMLADHGARREISESLAEGLRAHVADVRRRFGRADVVVQVDEPAIAAVLDGGVPTASGWSRHRSVHPPEADALLRNVVEAIVDGGARPVVHSCAPDVPVELLAGAGFTAISFDLGLARPDDVWAETFEKGVDLWFGVVPSTDAPGVTDQLLASRVRTFLDRFGFGVESHAQRLVVTPTCGLAGGSPQWAGRALQLAAATAERLEG</sequence>
<proteinExistence type="predicted"/>
<dbReference type="InterPro" id="IPR038071">
    <property type="entry name" value="UROD/MetE-like_sf"/>
</dbReference>
<dbReference type="SUPFAM" id="SSF51726">
    <property type="entry name" value="UROD/MetE-like"/>
    <property type="match status" value="1"/>
</dbReference>
<dbReference type="Pfam" id="PF01717">
    <property type="entry name" value="Meth_synt_2"/>
    <property type="match status" value="1"/>
</dbReference>
<comment type="caution">
    <text evidence="2">The sequence shown here is derived from an EMBL/GenBank/DDBJ whole genome shotgun (WGS) entry which is preliminary data.</text>
</comment>